<evidence type="ECO:0000256" key="1">
    <source>
        <dbReference type="ARBA" id="ARBA00004141"/>
    </source>
</evidence>
<evidence type="ECO:0000313" key="12">
    <source>
        <dbReference type="Proteomes" id="UP001159427"/>
    </source>
</evidence>
<evidence type="ECO:0000256" key="6">
    <source>
        <dbReference type="ARBA" id="ARBA00023136"/>
    </source>
</evidence>
<proteinExistence type="predicted"/>
<dbReference type="InterPro" id="IPR028325">
    <property type="entry name" value="VG_K_chnl"/>
</dbReference>
<feature type="transmembrane region" description="Helical" evidence="8">
    <location>
        <begin position="235"/>
        <end position="253"/>
    </location>
</feature>
<comment type="subcellular location">
    <subcellularLocation>
        <location evidence="1">Membrane</location>
        <topology evidence="1">Multi-pass membrane protein</topology>
    </subcellularLocation>
</comment>
<dbReference type="SUPFAM" id="SSF81324">
    <property type="entry name" value="Voltage-gated potassium channels"/>
    <property type="match status" value="1"/>
</dbReference>
<dbReference type="Proteomes" id="UP001159427">
    <property type="component" value="Unassembled WGS sequence"/>
</dbReference>
<evidence type="ECO:0000259" key="10">
    <source>
        <dbReference type="Pfam" id="PF07885"/>
    </source>
</evidence>
<dbReference type="InterPro" id="IPR013099">
    <property type="entry name" value="K_chnl_dom"/>
</dbReference>
<accession>A0ABN8LER1</accession>
<keyword evidence="9" id="KW-0732">Signal</keyword>
<feature type="transmembrane region" description="Helical" evidence="8">
    <location>
        <begin position="202"/>
        <end position="223"/>
    </location>
</feature>
<dbReference type="EMBL" id="CALNXI010000025">
    <property type="protein sequence ID" value="CAH3015575.1"/>
    <property type="molecule type" value="Genomic_DNA"/>
</dbReference>
<dbReference type="PANTHER" id="PTHR11537">
    <property type="entry name" value="VOLTAGE-GATED POTASSIUM CHANNEL"/>
    <property type="match status" value="1"/>
</dbReference>
<gene>
    <name evidence="11" type="ORF">PEVE_00018365</name>
</gene>
<feature type="chain" id="PRO_5046059069" description="Potassium channel domain-containing protein" evidence="9">
    <location>
        <begin position="22"/>
        <end position="440"/>
    </location>
</feature>
<evidence type="ECO:0000256" key="9">
    <source>
        <dbReference type="SAM" id="SignalP"/>
    </source>
</evidence>
<evidence type="ECO:0000256" key="5">
    <source>
        <dbReference type="ARBA" id="ARBA00023065"/>
    </source>
</evidence>
<keyword evidence="7" id="KW-0407">Ion channel</keyword>
<evidence type="ECO:0000256" key="7">
    <source>
        <dbReference type="ARBA" id="ARBA00023303"/>
    </source>
</evidence>
<dbReference type="PANTHER" id="PTHR11537:SF252">
    <property type="entry name" value="POTASSIUM VOLTAGE-GATED CHANNEL PROTEIN SHAW"/>
    <property type="match status" value="1"/>
</dbReference>
<evidence type="ECO:0000313" key="11">
    <source>
        <dbReference type="EMBL" id="CAH3015575.1"/>
    </source>
</evidence>
<keyword evidence="12" id="KW-1185">Reference proteome</keyword>
<feature type="domain" description="Potassium channel" evidence="10">
    <location>
        <begin position="181"/>
        <end position="257"/>
    </location>
</feature>
<evidence type="ECO:0000256" key="8">
    <source>
        <dbReference type="SAM" id="Phobius"/>
    </source>
</evidence>
<feature type="transmembrane region" description="Helical" evidence="8">
    <location>
        <begin position="169"/>
        <end position="190"/>
    </location>
</feature>
<organism evidence="11 12">
    <name type="scientific">Porites evermanni</name>
    <dbReference type="NCBI Taxonomy" id="104178"/>
    <lineage>
        <taxon>Eukaryota</taxon>
        <taxon>Metazoa</taxon>
        <taxon>Cnidaria</taxon>
        <taxon>Anthozoa</taxon>
        <taxon>Hexacorallia</taxon>
        <taxon>Scleractinia</taxon>
        <taxon>Fungiina</taxon>
        <taxon>Poritidae</taxon>
        <taxon>Porites</taxon>
    </lineage>
</organism>
<feature type="transmembrane region" description="Helical" evidence="8">
    <location>
        <begin position="401"/>
        <end position="422"/>
    </location>
</feature>
<keyword evidence="2" id="KW-0813">Transport</keyword>
<keyword evidence="5" id="KW-0406">Ion transport</keyword>
<keyword evidence="4 8" id="KW-1133">Transmembrane helix</keyword>
<feature type="signal peptide" evidence="9">
    <location>
        <begin position="1"/>
        <end position="21"/>
    </location>
</feature>
<name>A0ABN8LER1_9CNID</name>
<keyword evidence="6 8" id="KW-0472">Membrane</keyword>
<protein>
    <recommendedName>
        <fullName evidence="10">Potassium channel domain-containing protein</fullName>
    </recommendedName>
</protein>
<evidence type="ECO:0000256" key="2">
    <source>
        <dbReference type="ARBA" id="ARBA00022448"/>
    </source>
</evidence>
<evidence type="ECO:0000256" key="4">
    <source>
        <dbReference type="ARBA" id="ARBA00022989"/>
    </source>
</evidence>
<dbReference type="Gene3D" id="1.10.287.70">
    <property type="match status" value="1"/>
</dbReference>
<reference evidence="11 12" key="1">
    <citation type="submission" date="2022-05" db="EMBL/GenBank/DDBJ databases">
        <authorList>
            <consortium name="Genoscope - CEA"/>
            <person name="William W."/>
        </authorList>
    </citation>
    <scope>NUCLEOTIDE SEQUENCE [LARGE SCALE GENOMIC DNA]</scope>
</reference>
<sequence length="440" mass="50323">MAQKDMMNFSALGKIFTIVLLQNVCNFKATVGVSTYRNNGSTYFCPSFGKITLRWHEFHPFTHYNSSSKVLEGNLVNYMRKALNICCPNLEIIHEKVDINSSCEMEILIRQTAPDEPRVYFPIFANRGDGEQFERRFLGLFDSPGPAVLKVNHGIASSSNEILYFLKDVWTIVVISFLHAVLAGMIIWYLDHESNPQQFPSGSLYGMGNGIWWAFVTMTTVGYGDKSPHSTLARAFAVLWMMEGTVLTALFAAQLTADLTADEITKELNLIDKKVGVPLGMETFLVKEFNYAAHFEELEHFHDLEENMETYESLEYLIFFDYVEAQELLKNGHMKNIVIEKNIAHKYSVGMILIGNFVADDESFFTCWRRELVDNREIERALERCANKENAEKPTKGQLSFSTYVVITSAVCLMFFLTLIVIREYRRLKRQNNVVAINNS</sequence>
<keyword evidence="3 8" id="KW-0812">Transmembrane</keyword>
<dbReference type="Pfam" id="PF07885">
    <property type="entry name" value="Ion_trans_2"/>
    <property type="match status" value="1"/>
</dbReference>
<comment type="caution">
    <text evidence="11">The sequence shown here is derived from an EMBL/GenBank/DDBJ whole genome shotgun (WGS) entry which is preliminary data.</text>
</comment>
<evidence type="ECO:0000256" key="3">
    <source>
        <dbReference type="ARBA" id="ARBA00022692"/>
    </source>
</evidence>